<dbReference type="PANTHER" id="PTHR33603:SF1">
    <property type="entry name" value="RIBOSOMAL RNA LARGE SUBUNIT METHYLTRANSFERASE H"/>
    <property type="match status" value="1"/>
</dbReference>
<dbReference type="PANTHER" id="PTHR33603">
    <property type="entry name" value="METHYLTRANSFERASE"/>
    <property type="match status" value="1"/>
</dbReference>
<evidence type="ECO:0000256" key="5">
    <source>
        <dbReference type="ARBA" id="ARBA00022691"/>
    </source>
</evidence>
<dbReference type="RefSeq" id="WP_283407571.1">
    <property type="nucleotide sequence ID" value="NZ_FXUF01000001.1"/>
</dbReference>
<comment type="caution">
    <text evidence="8">The sequence shown here is derived from an EMBL/GenBank/DDBJ whole genome shotgun (WGS) entry which is preliminary data.</text>
</comment>
<evidence type="ECO:0000313" key="8">
    <source>
        <dbReference type="EMBL" id="SMP39267.1"/>
    </source>
</evidence>
<comment type="function">
    <text evidence="7">Specifically methylates the pseudouridine at position 1915 (m3Psi1915) in 23S rRNA.</text>
</comment>
<comment type="subcellular location">
    <subcellularLocation>
        <location evidence="7">Cytoplasm</location>
    </subcellularLocation>
</comment>
<dbReference type="InterPro" id="IPR029028">
    <property type="entry name" value="Alpha/beta_knot_MTases"/>
</dbReference>
<dbReference type="InterPro" id="IPR029026">
    <property type="entry name" value="tRNA_m1G_MTases_N"/>
</dbReference>
<comment type="catalytic activity">
    <reaction evidence="7">
        <text>pseudouridine(1915) in 23S rRNA + S-adenosyl-L-methionine = N(3)-methylpseudouridine(1915) in 23S rRNA + S-adenosyl-L-homocysteine + H(+)</text>
        <dbReference type="Rhea" id="RHEA:42752"/>
        <dbReference type="Rhea" id="RHEA-COMP:10221"/>
        <dbReference type="Rhea" id="RHEA-COMP:10222"/>
        <dbReference type="ChEBI" id="CHEBI:15378"/>
        <dbReference type="ChEBI" id="CHEBI:57856"/>
        <dbReference type="ChEBI" id="CHEBI:59789"/>
        <dbReference type="ChEBI" id="CHEBI:65314"/>
        <dbReference type="ChEBI" id="CHEBI:74486"/>
        <dbReference type="EC" id="2.1.1.177"/>
    </reaction>
</comment>
<dbReference type="GO" id="GO:0005737">
    <property type="term" value="C:cytoplasm"/>
    <property type="evidence" value="ECO:0007669"/>
    <property type="project" value="UniProtKB-SubCell"/>
</dbReference>
<dbReference type="Gene3D" id="3.40.1280.10">
    <property type="match status" value="1"/>
</dbReference>
<dbReference type="CDD" id="cd18081">
    <property type="entry name" value="RlmH-like"/>
    <property type="match status" value="1"/>
</dbReference>
<dbReference type="Pfam" id="PF02590">
    <property type="entry name" value="SPOUT_MTase"/>
    <property type="match status" value="1"/>
</dbReference>
<sequence>MHLTILSVGKIKEKYAKQGVDEYAKRLSRYCQLQFIEVPDEKAPENLSPAEEEQVKQREGEQLLKKISDHQHVIALAIDGKQHSSEELAHHLHQLGLTGKSNVVFIIGGSLGLAEAVLKRANEKISFSPMTFPHQLMKVLLLEQIYRAFRINRNEPYHK</sequence>
<dbReference type="GO" id="GO:0070038">
    <property type="term" value="F:rRNA (pseudouridine-N3-)-methyltransferase activity"/>
    <property type="evidence" value="ECO:0007669"/>
    <property type="project" value="UniProtKB-UniRule"/>
</dbReference>
<reference evidence="8" key="1">
    <citation type="submission" date="2017-05" db="EMBL/GenBank/DDBJ databases">
        <authorList>
            <person name="Varghese N."/>
            <person name="Submissions S."/>
        </authorList>
    </citation>
    <scope>NUCLEOTIDE SEQUENCE</scope>
    <source>
        <strain evidence="8">Su22</strain>
    </source>
</reference>
<dbReference type="InterPro" id="IPR003742">
    <property type="entry name" value="RlmH-like"/>
</dbReference>
<keyword evidence="1 7" id="KW-0963">Cytoplasm</keyword>
<keyword evidence="5 7" id="KW-0949">S-adenosyl-L-methionine</keyword>
<dbReference type="EC" id="2.1.1.177" evidence="7"/>
<dbReference type="SUPFAM" id="SSF75217">
    <property type="entry name" value="alpha/beta knot"/>
    <property type="match status" value="1"/>
</dbReference>
<gene>
    <name evidence="7" type="primary">rlmH</name>
    <name evidence="8" type="ORF">SAMN06296020_101210</name>
</gene>
<comment type="similarity">
    <text evidence="6 7">Belongs to the RNA methyltransferase RlmH family.</text>
</comment>
<feature type="binding site" evidence="7">
    <location>
        <position position="76"/>
    </location>
    <ligand>
        <name>S-adenosyl-L-methionine</name>
        <dbReference type="ChEBI" id="CHEBI:59789"/>
    </ligand>
</feature>
<proteinExistence type="inferred from homology"/>
<comment type="subunit">
    <text evidence="7">Homodimer.</text>
</comment>
<keyword evidence="2 7" id="KW-0698">rRNA processing</keyword>
<keyword evidence="3 7" id="KW-0489">Methyltransferase</keyword>
<evidence type="ECO:0000256" key="1">
    <source>
        <dbReference type="ARBA" id="ARBA00022490"/>
    </source>
</evidence>
<evidence type="ECO:0000256" key="3">
    <source>
        <dbReference type="ARBA" id="ARBA00022603"/>
    </source>
</evidence>
<keyword evidence="4 7" id="KW-0808">Transferase</keyword>
<evidence type="ECO:0000256" key="7">
    <source>
        <dbReference type="HAMAP-Rule" id="MF_00658"/>
    </source>
</evidence>
<organism evidence="8 9">
    <name type="scientific">Anoxynatronum buryatiense</name>
    <dbReference type="NCBI Taxonomy" id="489973"/>
    <lineage>
        <taxon>Bacteria</taxon>
        <taxon>Bacillati</taxon>
        <taxon>Bacillota</taxon>
        <taxon>Clostridia</taxon>
        <taxon>Eubacteriales</taxon>
        <taxon>Clostridiaceae</taxon>
        <taxon>Anoxynatronum</taxon>
    </lineage>
</organism>
<dbReference type="Proteomes" id="UP001158066">
    <property type="component" value="Unassembled WGS sequence"/>
</dbReference>
<dbReference type="EMBL" id="FXUF01000001">
    <property type="protein sequence ID" value="SMP39267.1"/>
    <property type="molecule type" value="Genomic_DNA"/>
</dbReference>
<feature type="binding site" evidence="7">
    <location>
        <position position="108"/>
    </location>
    <ligand>
        <name>S-adenosyl-L-methionine</name>
        <dbReference type="ChEBI" id="CHEBI:59789"/>
    </ligand>
</feature>
<dbReference type="AlphaFoldDB" id="A0AA45WSS4"/>
<feature type="binding site" evidence="7">
    <location>
        <begin position="127"/>
        <end position="132"/>
    </location>
    <ligand>
        <name>S-adenosyl-L-methionine</name>
        <dbReference type="ChEBI" id="CHEBI:59789"/>
    </ligand>
</feature>
<evidence type="ECO:0000256" key="2">
    <source>
        <dbReference type="ARBA" id="ARBA00022552"/>
    </source>
</evidence>
<evidence type="ECO:0000256" key="4">
    <source>
        <dbReference type="ARBA" id="ARBA00022679"/>
    </source>
</evidence>
<dbReference type="HAMAP" id="MF_00658">
    <property type="entry name" value="23SrRNA_methyltr_H"/>
    <property type="match status" value="1"/>
</dbReference>
<protein>
    <recommendedName>
        <fullName evidence="7">Ribosomal RNA large subunit methyltransferase H</fullName>
        <ecNumber evidence="7">2.1.1.177</ecNumber>
    </recommendedName>
    <alternativeName>
        <fullName evidence="7">23S rRNA (pseudouridine1915-N3)-methyltransferase</fullName>
    </alternativeName>
    <alternativeName>
        <fullName evidence="7">23S rRNA m3Psi1915 methyltransferase</fullName>
    </alternativeName>
    <alternativeName>
        <fullName evidence="7">rRNA (pseudouridine-N3-)-methyltransferase RlmH</fullName>
    </alternativeName>
</protein>
<dbReference type="PIRSF" id="PIRSF004505">
    <property type="entry name" value="MT_bac"/>
    <property type="match status" value="1"/>
</dbReference>
<evidence type="ECO:0000256" key="6">
    <source>
        <dbReference type="ARBA" id="ARBA00038303"/>
    </source>
</evidence>
<dbReference type="NCBIfam" id="TIGR00246">
    <property type="entry name" value="tRNA_RlmH_YbeA"/>
    <property type="match status" value="1"/>
</dbReference>
<keyword evidence="9" id="KW-1185">Reference proteome</keyword>
<accession>A0AA45WSS4</accession>
<name>A0AA45WSS4_9CLOT</name>
<evidence type="ECO:0000313" key="9">
    <source>
        <dbReference type="Proteomes" id="UP001158066"/>
    </source>
</evidence>
<dbReference type="NCBIfam" id="NF000985">
    <property type="entry name" value="PRK00103.1-3"/>
    <property type="match status" value="1"/>
</dbReference>